<comment type="caution">
    <text evidence="1">The sequence shown here is derived from an EMBL/GenBank/DDBJ whole genome shotgun (WGS) entry which is preliminary data.</text>
</comment>
<evidence type="ECO:0000313" key="2">
    <source>
        <dbReference type="Proteomes" id="UP001596512"/>
    </source>
</evidence>
<dbReference type="Proteomes" id="UP001596512">
    <property type="component" value="Unassembled WGS sequence"/>
</dbReference>
<organism evidence="1 2">
    <name type="scientific">Actinokineospora soli</name>
    <dbReference type="NCBI Taxonomy" id="1048753"/>
    <lineage>
        <taxon>Bacteria</taxon>
        <taxon>Bacillati</taxon>
        <taxon>Actinomycetota</taxon>
        <taxon>Actinomycetes</taxon>
        <taxon>Pseudonocardiales</taxon>
        <taxon>Pseudonocardiaceae</taxon>
        <taxon>Actinokineospora</taxon>
    </lineage>
</organism>
<evidence type="ECO:0000313" key="1">
    <source>
        <dbReference type="EMBL" id="MFC7613758.1"/>
    </source>
</evidence>
<sequence>MVRETIRDLVALDALVGGARTADRALAAFRAAPRTDRDAVAAAGELGEVTGWLLFDAARHTEARWVNRASLRLSGAAGDRAIALLTAQNTALHEAYLGRPLTALRIARRVLAGRLSPRLSALFRLREARALALAGDSAAVRRFARVRALHSDGARDSDPAWAWWVDEPELAWHEALVRGHCGDWSAAVDGFHGALELVPETQVRRRYLFLASLAAAQVEAGARRDAGRPWTACSLTSPPSAPRARKRWCAG</sequence>
<keyword evidence="2" id="KW-1185">Reference proteome</keyword>
<dbReference type="EMBL" id="JBHTEY010000004">
    <property type="protein sequence ID" value="MFC7613758.1"/>
    <property type="molecule type" value="Genomic_DNA"/>
</dbReference>
<protein>
    <submittedName>
        <fullName evidence="1">Uncharacterized protein</fullName>
    </submittedName>
</protein>
<name>A0ABW2TMG2_9PSEU</name>
<reference evidence="2" key="1">
    <citation type="journal article" date="2019" name="Int. J. Syst. Evol. Microbiol.">
        <title>The Global Catalogue of Microorganisms (GCM) 10K type strain sequencing project: providing services to taxonomists for standard genome sequencing and annotation.</title>
        <authorList>
            <consortium name="The Broad Institute Genomics Platform"/>
            <consortium name="The Broad Institute Genome Sequencing Center for Infectious Disease"/>
            <person name="Wu L."/>
            <person name="Ma J."/>
        </authorList>
    </citation>
    <scope>NUCLEOTIDE SEQUENCE [LARGE SCALE GENOMIC DNA]</scope>
    <source>
        <strain evidence="2">JCM 17695</strain>
    </source>
</reference>
<accession>A0ABW2TMG2</accession>
<proteinExistence type="predicted"/>
<gene>
    <name evidence="1" type="ORF">ACFQV2_09415</name>
</gene>